<dbReference type="SMART" id="SM00342">
    <property type="entry name" value="HTH_ARAC"/>
    <property type="match status" value="1"/>
</dbReference>
<dbReference type="Pfam" id="PF12833">
    <property type="entry name" value="HTH_18"/>
    <property type="match status" value="1"/>
</dbReference>
<dbReference type="GO" id="GO:0043565">
    <property type="term" value="F:sequence-specific DNA binding"/>
    <property type="evidence" value="ECO:0007669"/>
    <property type="project" value="InterPro"/>
</dbReference>
<evidence type="ECO:0000259" key="4">
    <source>
        <dbReference type="PROSITE" id="PS01124"/>
    </source>
</evidence>
<dbReference type="eggNOG" id="COG4936">
    <property type="taxonomic scope" value="Bacteria"/>
</dbReference>
<dbReference type="InterPro" id="IPR018062">
    <property type="entry name" value="HTH_AraC-typ_CS"/>
</dbReference>
<keyword evidence="2" id="KW-0238">DNA-binding</keyword>
<dbReference type="InterPro" id="IPR018771">
    <property type="entry name" value="PocR_dom"/>
</dbReference>
<keyword evidence="6" id="KW-1185">Reference proteome</keyword>
<accession>K4LH37</accession>
<dbReference type="OrthoDB" id="9779969at2"/>
<name>K4LH37_THEPS</name>
<dbReference type="SUPFAM" id="SSF46689">
    <property type="entry name" value="Homeodomain-like"/>
    <property type="match status" value="2"/>
</dbReference>
<protein>
    <submittedName>
        <fullName evidence="5">AraC-like transcriptional regulator</fullName>
    </submittedName>
</protein>
<dbReference type="PANTHER" id="PTHR43280:SF2">
    <property type="entry name" value="HTH-TYPE TRANSCRIPTIONAL REGULATOR EXSA"/>
    <property type="match status" value="1"/>
</dbReference>
<keyword evidence="3" id="KW-0804">Transcription</keyword>
<dbReference type="Pfam" id="PF10114">
    <property type="entry name" value="PocR"/>
    <property type="match status" value="1"/>
</dbReference>
<dbReference type="Gene3D" id="1.10.10.60">
    <property type="entry name" value="Homeodomain-like"/>
    <property type="match status" value="2"/>
</dbReference>
<sequence length="423" mass="48689">MERVIERQLLQRLLDSFSTATRLFVAVTDVDGEVILTSRQGDCEFCRLVKEDPVGRERCRGSYARAGKQAKRWNEPYFFRCHAGLIAWACPILMNDNHVGNMICGHVLMWEPEELFWLEMKESISDLGQDSEVLLGAARKLEVVSATQAQAAADLLFIIANYLAKAGTELFDYQRKLREVGSWLWEENYRRGDAVRADGSEAATRFFDLERRFFAEIRQTNIEKARKLLESLALELFTRSKGQIEVIKGSCIEFIGSLARLATECGIKFEKSFRFDMLKLNELEEADTVEKVFLWLLSTGNAYIDLLAGQKEDEGEAVINKAVAYIENNYSSPDLSLEEISKNCYISPAYLSRLFKKKKGYTLMEHIRNVRIDRAKILLQDRDRTMSEIARSVGYSDRTYFCKIFKQVVGLSPNEYRKKFLLR</sequence>
<gene>
    <name evidence="5" type="ordered locus">Tph_c20140</name>
</gene>
<reference evidence="5 6" key="1">
    <citation type="journal article" date="2012" name="BMC Genomics">
        <title>Genome-guided analysis of physiological and morphological traits of the fermentative acetate oxidizer Thermacetogenium phaeum.</title>
        <authorList>
            <person name="Oehler D."/>
            <person name="Poehlein A."/>
            <person name="Leimbach A."/>
            <person name="Muller N."/>
            <person name="Daniel R."/>
            <person name="Gottschalk G."/>
            <person name="Schink B."/>
        </authorList>
    </citation>
    <scope>NUCLEOTIDE SEQUENCE [LARGE SCALE GENOMIC DNA]</scope>
    <source>
        <strain evidence="6">ATCC BAA-254 / DSM 26808 / PB</strain>
    </source>
</reference>
<dbReference type="HOGENOM" id="CLU_036605_1_1_9"/>
<dbReference type="EMBL" id="CP003732">
    <property type="protein sequence ID" value="AFV12208.1"/>
    <property type="molecule type" value="Genomic_DNA"/>
</dbReference>
<dbReference type="GO" id="GO:0003700">
    <property type="term" value="F:DNA-binding transcription factor activity"/>
    <property type="evidence" value="ECO:0007669"/>
    <property type="project" value="InterPro"/>
</dbReference>
<evidence type="ECO:0000313" key="5">
    <source>
        <dbReference type="EMBL" id="AFV12208.1"/>
    </source>
</evidence>
<dbReference type="InterPro" id="IPR009057">
    <property type="entry name" value="Homeodomain-like_sf"/>
</dbReference>
<dbReference type="PROSITE" id="PS01124">
    <property type="entry name" value="HTH_ARAC_FAMILY_2"/>
    <property type="match status" value="1"/>
</dbReference>
<dbReference type="InterPro" id="IPR018060">
    <property type="entry name" value="HTH_AraC"/>
</dbReference>
<dbReference type="PRINTS" id="PR00032">
    <property type="entry name" value="HTHARAC"/>
</dbReference>
<dbReference type="InterPro" id="IPR020449">
    <property type="entry name" value="Tscrpt_reg_AraC-type_HTH"/>
</dbReference>
<dbReference type="AlphaFoldDB" id="K4LH37"/>
<feature type="domain" description="HTH araC/xylS-type" evidence="4">
    <location>
        <begin position="320"/>
        <end position="419"/>
    </location>
</feature>
<evidence type="ECO:0000313" key="6">
    <source>
        <dbReference type="Proteomes" id="UP000000467"/>
    </source>
</evidence>
<keyword evidence="1" id="KW-0805">Transcription regulation</keyword>
<evidence type="ECO:0000256" key="1">
    <source>
        <dbReference type="ARBA" id="ARBA00023015"/>
    </source>
</evidence>
<dbReference type="STRING" id="1089553.Tph_c20140"/>
<dbReference type="PROSITE" id="PS00041">
    <property type="entry name" value="HTH_ARAC_FAMILY_1"/>
    <property type="match status" value="1"/>
</dbReference>
<evidence type="ECO:0000256" key="2">
    <source>
        <dbReference type="ARBA" id="ARBA00023125"/>
    </source>
</evidence>
<dbReference type="PANTHER" id="PTHR43280">
    <property type="entry name" value="ARAC-FAMILY TRANSCRIPTIONAL REGULATOR"/>
    <property type="match status" value="1"/>
</dbReference>
<dbReference type="Proteomes" id="UP000000467">
    <property type="component" value="Chromosome"/>
</dbReference>
<evidence type="ECO:0000256" key="3">
    <source>
        <dbReference type="ARBA" id="ARBA00023163"/>
    </source>
</evidence>
<organism evidence="5 6">
    <name type="scientific">Thermacetogenium phaeum (strain ATCC BAA-254 / DSM 26808 / PB)</name>
    <dbReference type="NCBI Taxonomy" id="1089553"/>
    <lineage>
        <taxon>Bacteria</taxon>
        <taxon>Bacillati</taxon>
        <taxon>Bacillota</taxon>
        <taxon>Clostridia</taxon>
        <taxon>Thermoanaerobacterales</taxon>
        <taxon>Thermoanaerobacteraceae</taxon>
        <taxon>Thermacetogenium</taxon>
    </lineage>
</organism>
<proteinExistence type="predicted"/>
<dbReference type="KEGG" id="tpz:Tph_c20140"/>
<dbReference type="eggNOG" id="COG2207">
    <property type="taxonomic scope" value="Bacteria"/>
</dbReference>